<organism evidence="2 3">
    <name type="scientific">Phytoactinopolyspora mesophila</name>
    <dbReference type="NCBI Taxonomy" id="2650750"/>
    <lineage>
        <taxon>Bacteria</taxon>
        <taxon>Bacillati</taxon>
        <taxon>Actinomycetota</taxon>
        <taxon>Actinomycetes</taxon>
        <taxon>Jiangellales</taxon>
        <taxon>Jiangellaceae</taxon>
        <taxon>Phytoactinopolyspora</taxon>
    </lineage>
</organism>
<dbReference type="EMBL" id="WLZY01000001">
    <property type="protein sequence ID" value="NDL55547.1"/>
    <property type="molecule type" value="Genomic_DNA"/>
</dbReference>
<proteinExistence type="predicted"/>
<dbReference type="PANTHER" id="PTHR43316">
    <property type="entry name" value="HYDROLASE, HALOACID DELAHOGENASE-RELATED"/>
    <property type="match status" value="1"/>
</dbReference>
<evidence type="ECO:0000256" key="1">
    <source>
        <dbReference type="ARBA" id="ARBA00022801"/>
    </source>
</evidence>
<evidence type="ECO:0000313" key="3">
    <source>
        <dbReference type="Proteomes" id="UP000460435"/>
    </source>
</evidence>
<dbReference type="AlphaFoldDB" id="A0A7K3LXI2"/>
<keyword evidence="1 2" id="KW-0378">Hydrolase</keyword>
<gene>
    <name evidence="2" type="ORF">F7O44_00515</name>
</gene>
<accession>A0A7K3LXI2</accession>
<dbReference type="Gene3D" id="1.20.120.710">
    <property type="entry name" value="Haloacid dehalogenase hydrolase-like domain"/>
    <property type="match status" value="1"/>
</dbReference>
<dbReference type="Proteomes" id="UP000460435">
    <property type="component" value="Unassembled WGS sequence"/>
</dbReference>
<comment type="caution">
    <text evidence="2">The sequence shown here is derived from an EMBL/GenBank/DDBJ whole genome shotgun (WGS) entry which is preliminary data.</text>
</comment>
<dbReference type="SFLD" id="SFLDG01129">
    <property type="entry name" value="C1.5:_HAD__Beta-PGM__Phosphata"/>
    <property type="match status" value="1"/>
</dbReference>
<dbReference type="SFLD" id="SFLDS00003">
    <property type="entry name" value="Haloacid_Dehalogenase"/>
    <property type="match status" value="1"/>
</dbReference>
<dbReference type="Pfam" id="PF00702">
    <property type="entry name" value="Hydrolase"/>
    <property type="match status" value="1"/>
</dbReference>
<dbReference type="InterPro" id="IPR023214">
    <property type="entry name" value="HAD_sf"/>
</dbReference>
<dbReference type="NCBIfam" id="TIGR01549">
    <property type="entry name" value="HAD-SF-IA-v1"/>
    <property type="match status" value="1"/>
</dbReference>
<dbReference type="Gene3D" id="3.40.50.1000">
    <property type="entry name" value="HAD superfamily/HAD-like"/>
    <property type="match status" value="1"/>
</dbReference>
<evidence type="ECO:0000313" key="2">
    <source>
        <dbReference type="EMBL" id="NDL55547.1"/>
    </source>
</evidence>
<dbReference type="GO" id="GO:0016787">
    <property type="term" value="F:hydrolase activity"/>
    <property type="evidence" value="ECO:0007669"/>
    <property type="project" value="UniProtKB-KW"/>
</dbReference>
<reference evidence="2 3" key="1">
    <citation type="submission" date="2019-11" db="EMBL/GenBank/DDBJ databases">
        <authorList>
            <person name="Li X.-J."/>
            <person name="Feng X.-M."/>
        </authorList>
    </citation>
    <scope>NUCLEOTIDE SEQUENCE [LARGE SCALE GENOMIC DNA]</scope>
    <source>
        <strain evidence="2 3">XMNu-373</strain>
    </source>
</reference>
<name>A0A7K3LXI2_9ACTN</name>
<dbReference type="PRINTS" id="PR00413">
    <property type="entry name" value="HADHALOGNASE"/>
</dbReference>
<dbReference type="SUPFAM" id="SSF56784">
    <property type="entry name" value="HAD-like"/>
    <property type="match status" value="1"/>
</dbReference>
<keyword evidence="3" id="KW-1185">Reference proteome</keyword>
<sequence length="306" mass="33076">MGAVVCWPDTVVGADDHRFRDSGAPVHGRTDGGNQVTRRSTRAITFDLDDTLIRNAFGSWVIPEIAEHITNGDPEADVARSLQQRHRKALERGDALAAYDWQAHTDALAEEAGLGAGAVDVAAVVRRHAVPSKVRLVHEKTIPVLRSLRDDGWRVVILTNGFRVYQEPVLRSTGLWDEVDQVLTTDDLGWAKPDPRAFAAAFGGATTTVHVGDRIDHDIRGARGAAVTSVLMRQDAPFVGRMAELDPDQLAEMRGYLLEAAAAQRAAIPAATEPADLMPDAVVADIVELPPVLDELGKEATTARQP</sequence>
<dbReference type="InterPro" id="IPR036412">
    <property type="entry name" value="HAD-like_sf"/>
</dbReference>
<dbReference type="InterPro" id="IPR051540">
    <property type="entry name" value="S-2-haloacid_dehalogenase"/>
</dbReference>
<dbReference type="InterPro" id="IPR006439">
    <property type="entry name" value="HAD-SF_hydro_IA"/>
</dbReference>
<protein>
    <submittedName>
        <fullName evidence="2">HAD-IA family hydrolase</fullName>
    </submittedName>
</protein>